<dbReference type="PANTHER" id="PTHR10701">
    <property type="entry name" value="SMALL NUCLEAR RIBONUCLEOPROTEIN-ASSOCIATED PROTEIN B AND N"/>
    <property type="match status" value="1"/>
</dbReference>
<dbReference type="PANTHER" id="PTHR10701:SF0">
    <property type="entry name" value="SMALL NUCLEAR RIBONUCLEOPROTEIN-ASSOCIATED PROTEIN B"/>
    <property type="match status" value="1"/>
</dbReference>
<evidence type="ECO:0000313" key="14">
    <source>
        <dbReference type="Proteomes" id="UP000751190"/>
    </source>
</evidence>
<dbReference type="OrthoDB" id="2020720at2759"/>
<dbReference type="InterPro" id="IPR010920">
    <property type="entry name" value="LSM_dom_sf"/>
</dbReference>
<keyword evidence="14" id="KW-1185">Reference proteome</keyword>
<protein>
    <recommendedName>
        <fullName evidence="10">Sm protein B</fullName>
    </recommendedName>
</protein>
<dbReference type="GO" id="GO:0070990">
    <property type="term" value="F:snRNP binding"/>
    <property type="evidence" value="ECO:0007669"/>
    <property type="project" value="TreeGrafter"/>
</dbReference>
<keyword evidence="5" id="KW-0507">mRNA processing</keyword>
<evidence type="ECO:0000256" key="2">
    <source>
        <dbReference type="ARBA" id="ARBA00004496"/>
    </source>
</evidence>
<keyword evidence="4" id="KW-0963">Cytoplasm</keyword>
<dbReference type="GO" id="GO:0005737">
    <property type="term" value="C:cytoplasm"/>
    <property type="evidence" value="ECO:0007669"/>
    <property type="project" value="UniProtKB-SubCell"/>
</dbReference>
<dbReference type="SMART" id="SM00651">
    <property type="entry name" value="Sm"/>
    <property type="match status" value="1"/>
</dbReference>
<dbReference type="AlphaFoldDB" id="A0A8J5XL91"/>
<feature type="domain" description="Sm" evidence="12">
    <location>
        <begin position="4"/>
        <end position="85"/>
    </location>
</feature>
<dbReference type="Pfam" id="PF01423">
    <property type="entry name" value="LSM"/>
    <property type="match status" value="1"/>
</dbReference>
<dbReference type="CDD" id="cd01717">
    <property type="entry name" value="Sm_B"/>
    <property type="match status" value="1"/>
</dbReference>
<dbReference type="GO" id="GO:0005687">
    <property type="term" value="C:U4 snRNP"/>
    <property type="evidence" value="ECO:0007669"/>
    <property type="project" value="TreeGrafter"/>
</dbReference>
<dbReference type="OMA" id="KMINYRM"/>
<dbReference type="InterPro" id="IPR047575">
    <property type="entry name" value="Sm"/>
</dbReference>
<evidence type="ECO:0000256" key="6">
    <source>
        <dbReference type="ARBA" id="ARBA00022884"/>
    </source>
</evidence>
<evidence type="ECO:0000256" key="10">
    <source>
        <dbReference type="ARBA" id="ARBA00041355"/>
    </source>
</evidence>
<dbReference type="Proteomes" id="UP000751190">
    <property type="component" value="Unassembled WGS sequence"/>
</dbReference>
<feature type="region of interest" description="Disordered" evidence="11">
    <location>
        <begin position="80"/>
        <end position="139"/>
    </location>
</feature>
<gene>
    <name evidence="13" type="ORF">KFE25_004670</name>
</gene>
<dbReference type="EMBL" id="JAGTXO010000019">
    <property type="protein sequence ID" value="KAG8462694.1"/>
    <property type="molecule type" value="Genomic_DNA"/>
</dbReference>
<feature type="region of interest" description="Disordered" evidence="11">
    <location>
        <begin position="172"/>
        <end position="303"/>
    </location>
</feature>
<dbReference type="GO" id="GO:0003723">
    <property type="term" value="F:RNA binding"/>
    <property type="evidence" value="ECO:0007669"/>
    <property type="project" value="UniProtKB-KW"/>
</dbReference>
<comment type="similarity">
    <text evidence="3">Belongs to the snRNP SmB/SmN family.</text>
</comment>
<evidence type="ECO:0000256" key="3">
    <source>
        <dbReference type="ARBA" id="ARBA00009123"/>
    </source>
</evidence>
<organism evidence="13 14">
    <name type="scientific">Diacronema lutheri</name>
    <name type="common">Unicellular marine alga</name>
    <name type="synonym">Monochrysis lutheri</name>
    <dbReference type="NCBI Taxonomy" id="2081491"/>
    <lineage>
        <taxon>Eukaryota</taxon>
        <taxon>Haptista</taxon>
        <taxon>Haptophyta</taxon>
        <taxon>Pavlovophyceae</taxon>
        <taxon>Pavlovales</taxon>
        <taxon>Pavlovaceae</taxon>
        <taxon>Diacronema</taxon>
    </lineage>
</organism>
<evidence type="ECO:0000256" key="5">
    <source>
        <dbReference type="ARBA" id="ARBA00022664"/>
    </source>
</evidence>
<evidence type="ECO:0000256" key="1">
    <source>
        <dbReference type="ARBA" id="ARBA00004123"/>
    </source>
</evidence>
<comment type="caution">
    <text evidence="13">The sequence shown here is derived from an EMBL/GenBank/DDBJ whole genome shotgun (WGS) entry which is preliminary data.</text>
</comment>
<feature type="compositionally biased region" description="Pro residues" evidence="11">
    <location>
        <begin position="172"/>
        <end position="221"/>
    </location>
</feature>
<dbReference type="GO" id="GO:0071013">
    <property type="term" value="C:catalytic step 2 spliceosome"/>
    <property type="evidence" value="ECO:0007669"/>
    <property type="project" value="TreeGrafter"/>
</dbReference>
<keyword evidence="7" id="KW-0508">mRNA splicing</keyword>
<feature type="compositionally biased region" description="Basic and acidic residues" evidence="11">
    <location>
        <begin position="85"/>
        <end position="96"/>
    </location>
</feature>
<keyword evidence="6" id="KW-0694">RNA-binding</keyword>
<reference evidence="13" key="1">
    <citation type="submission" date="2021-05" db="EMBL/GenBank/DDBJ databases">
        <title>The genome of the haptophyte Pavlova lutheri (Diacronema luteri, Pavlovales) - a model for lipid biosynthesis in eukaryotic algae.</title>
        <authorList>
            <person name="Hulatt C.J."/>
            <person name="Posewitz M.C."/>
        </authorList>
    </citation>
    <scope>NUCLEOTIDE SEQUENCE</scope>
    <source>
        <strain evidence="13">NIVA-4/92</strain>
    </source>
</reference>
<dbReference type="Gene3D" id="2.30.30.100">
    <property type="match status" value="1"/>
</dbReference>
<evidence type="ECO:0000256" key="9">
    <source>
        <dbReference type="ARBA" id="ARBA00023274"/>
    </source>
</evidence>
<sequence>MATPKANKMLMLINYRMRVTLHDARMLVGRFLAFDKHMNLVLGDCEEWRYIVPKGSKEEREERRTLGLTLVRGECVVSLSVEGPPPKDDTRIKAVEKPQGGPGTAAAAGRGVPPPAPGAAPLGLAGPARGVGGPSAAQMAPRPAVSAAPISYGVPPPAPPGFPLPPPPAAMGRGFPPPGFPPGGMPMGGMPPPGFPPPSGGPPGFPPPPPGWRPGMPPPGFAPMAGMPPGFPPPSAGMAPPGFPQQLPGALPNMPPPPGMGNMPPMGGMPPPGFPPPGGPPGFPPPPPGWRPGMPPPGMPPPQ</sequence>
<evidence type="ECO:0000256" key="11">
    <source>
        <dbReference type="SAM" id="MobiDB-lite"/>
    </source>
</evidence>
<comment type="subcellular location">
    <subcellularLocation>
        <location evidence="2">Cytoplasm</location>
    </subcellularLocation>
    <subcellularLocation>
        <location evidence="1">Nucleus</location>
    </subcellularLocation>
</comment>
<evidence type="ECO:0000259" key="12">
    <source>
        <dbReference type="PROSITE" id="PS52002"/>
    </source>
</evidence>
<accession>A0A8J5XL91</accession>
<evidence type="ECO:0000256" key="7">
    <source>
        <dbReference type="ARBA" id="ARBA00023187"/>
    </source>
</evidence>
<dbReference type="GO" id="GO:0071004">
    <property type="term" value="C:U2-type prespliceosome"/>
    <property type="evidence" value="ECO:0007669"/>
    <property type="project" value="TreeGrafter"/>
</dbReference>
<dbReference type="GO" id="GO:0000398">
    <property type="term" value="P:mRNA splicing, via spliceosome"/>
    <property type="evidence" value="ECO:0007669"/>
    <property type="project" value="TreeGrafter"/>
</dbReference>
<dbReference type="SUPFAM" id="SSF50182">
    <property type="entry name" value="Sm-like ribonucleoproteins"/>
    <property type="match status" value="1"/>
</dbReference>
<dbReference type="GO" id="GO:0005682">
    <property type="term" value="C:U5 snRNP"/>
    <property type="evidence" value="ECO:0007669"/>
    <property type="project" value="TreeGrafter"/>
</dbReference>
<keyword evidence="9" id="KW-0687">Ribonucleoprotein</keyword>
<evidence type="ECO:0000256" key="4">
    <source>
        <dbReference type="ARBA" id="ARBA00022490"/>
    </source>
</evidence>
<proteinExistence type="inferred from homology"/>
<evidence type="ECO:0000313" key="13">
    <source>
        <dbReference type="EMBL" id="KAG8462694.1"/>
    </source>
</evidence>
<feature type="compositionally biased region" description="Low complexity" evidence="11">
    <location>
        <begin position="119"/>
        <end position="128"/>
    </location>
</feature>
<keyword evidence="8" id="KW-0539">Nucleus</keyword>
<dbReference type="PROSITE" id="PS52002">
    <property type="entry name" value="SM"/>
    <property type="match status" value="1"/>
</dbReference>
<dbReference type="GO" id="GO:0046540">
    <property type="term" value="C:U4/U6 x U5 tri-snRNP complex"/>
    <property type="evidence" value="ECO:0007669"/>
    <property type="project" value="TreeGrafter"/>
</dbReference>
<dbReference type="InterPro" id="IPR050914">
    <property type="entry name" value="snRNP_SmB/NAA38-like"/>
</dbReference>
<name>A0A8J5XL91_DIALT</name>
<dbReference type="InterPro" id="IPR001163">
    <property type="entry name" value="Sm_dom_euk/arc"/>
</dbReference>
<dbReference type="GO" id="GO:0005685">
    <property type="term" value="C:U1 snRNP"/>
    <property type="evidence" value="ECO:0007669"/>
    <property type="project" value="TreeGrafter"/>
</dbReference>
<dbReference type="GO" id="GO:0005686">
    <property type="term" value="C:U2 snRNP"/>
    <property type="evidence" value="ECO:0007669"/>
    <property type="project" value="TreeGrafter"/>
</dbReference>
<evidence type="ECO:0000256" key="8">
    <source>
        <dbReference type="ARBA" id="ARBA00023242"/>
    </source>
</evidence>
<feature type="compositionally biased region" description="Pro residues" evidence="11">
    <location>
        <begin position="267"/>
        <end position="303"/>
    </location>
</feature>